<dbReference type="InterPro" id="IPR001199">
    <property type="entry name" value="Cyt_B5-like_heme/steroid-bd"/>
</dbReference>
<keyword evidence="12" id="KW-1185">Reference proteome</keyword>
<keyword evidence="6" id="KW-0206">Cytoskeleton</keyword>
<dbReference type="Pfam" id="PF00173">
    <property type="entry name" value="Cyt-b5"/>
    <property type="match status" value="1"/>
</dbReference>
<evidence type="ECO:0000256" key="4">
    <source>
        <dbReference type="ARBA" id="ARBA00022723"/>
    </source>
</evidence>
<dbReference type="Gene3D" id="3.10.120.10">
    <property type="entry name" value="Cytochrome b5-like heme/steroid binding domain"/>
    <property type="match status" value="1"/>
</dbReference>
<dbReference type="AlphaFoldDB" id="A0A830HA46"/>
<dbReference type="InterPro" id="IPR036400">
    <property type="entry name" value="Cyt_B5-like_heme/steroid_sf"/>
</dbReference>
<accession>A0A830HA46</accession>
<dbReference type="PANTHER" id="PTHR21281">
    <property type="entry name" value="CYTOCHROME B5 DOMAIN-CONTAINING PROTEIN 1"/>
    <property type="match status" value="1"/>
</dbReference>
<dbReference type="InterPro" id="IPR052320">
    <property type="entry name" value="Cytochrome_b5_domain"/>
</dbReference>
<comment type="caution">
    <text evidence="11">The sequence shown here is derived from an EMBL/GenBank/DDBJ whole genome shotgun (WGS) entry which is preliminary data.</text>
</comment>
<evidence type="ECO:0000256" key="9">
    <source>
        <dbReference type="ARBA" id="ARBA00046139"/>
    </source>
</evidence>
<evidence type="ECO:0000256" key="5">
    <source>
        <dbReference type="ARBA" id="ARBA00023004"/>
    </source>
</evidence>
<dbReference type="PROSITE" id="PS50255">
    <property type="entry name" value="CYTOCHROME_B5_2"/>
    <property type="match status" value="1"/>
</dbReference>
<gene>
    <name evidence="11" type="ORF">PPROV_000205800</name>
</gene>
<dbReference type="SMART" id="SM01117">
    <property type="entry name" value="Cyt-b5"/>
    <property type="match status" value="1"/>
</dbReference>
<keyword evidence="7" id="KW-0966">Cell projection</keyword>
<sequence length="232" mass="27018">MSTTDIDQRFYTPMEVSAHNSPNDCWVSFHFKVFDITKLIKEHQGPLVEPILKAAGTDITHWFQPLLGKDDAVKVKTHLDPVTSLEEPYCPMGPFVHIPPREPTVDWDNSFGLPWWQDDKRYYVGELSRKTRTIRIKNVLTGQEDSMEVPSEETVGEIEKRYLELNWHAASYTWKVLKPYGGEWVFTPLDMEMTLSENGVPDEEYDFEVLSINSDYYHPVVHLYYNDDLSVK</sequence>
<dbReference type="OrthoDB" id="260091at2759"/>
<evidence type="ECO:0000256" key="6">
    <source>
        <dbReference type="ARBA" id="ARBA00023212"/>
    </source>
</evidence>
<dbReference type="EMBL" id="BNJQ01000005">
    <property type="protein sequence ID" value="GHP03303.1"/>
    <property type="molecule type" value="Genomic_DNA"/>
</dbReference>
<evidence type="ECO:0000313" key="11">
    <source>
        <dbReference type="EMBL" id="GHP03303.1"/>
    </source>
</evidence>
<protein>
    <recommendedName>
        <fullName evidence="8">Cytochrome b5 domain-containing protein 1</fullName>
    </recommendedName>
</protein>
<evidence type="ECO:0000256" key="3">
    <source>
        <dbReference type="ARBA" id="ARBA00022617"/>
    </source>
</evidence>
<organism evidence="11 12">
    <name type="scientific">Pycnococcus provasolii</name>
    <dbReference type="NCBI Taxonomy" id="41880"/>
    <lineage>
        <taxon>Eukaryota</taxon>
        <taxon>Viridiplantae</taxon>
        <taxon>Chlorophyta</taxon>
        <taxon>Pseudoscourfieldiophyceae</taxon>
        <taxon>Pseudoscourfieldiales</taxon>
        <taxon>Pycnococcaceae</taxon>
        <taxon>Pycnococcus</taxon>
    </lineage>
</organism>
<dbReference type="GO" id="GO:0005930">
    <property type="term" value="C:axoneme"/>
    <property type="evidence" value="ECO:0007669"/>
    <property type="project" value="UniProtKB-SubCell"/>
</dbReference>
<keyword evidence="4" id="KW-0479">Metal-binding</keyword>
<dbReference type="Proteomes" id="UP000660262">
    <property type="component" value="Unassembled WGS sequence"/>
</dbReference>
<evidence type="ECO:0000256" key="2">
    <source>
        <dbReference type="ARBA" id="ARBA00022490"/>
    </source>
</evidence>
<dbReference type="PANTHER" id="PTHR21281:SF0">
    <property type="entry name" value="CYTOCHROME B5 DOMAIN-CONTAINING PROTEIN 1"/>
    <property type="match status" value="1"/>
</dbReference>
<dbReference type="GO" id="GO:0046872">
    <property type="term" value="F:metal ion binding"/>
    <property type="evidence" value="ECO:0007669"/>
    <property type="project" value="UniProtKB-KW"/>
</dbReference>
<comment type="subcellular location">
    <subcellularLocation>
        <location evidence="1">Cytoplasm</location>
        <location evidence="1">Cytoskeleton</location>
        <location evidence="1">Cilium axoneme</location>
    </subcellularLocation>
</comment>
<evidence type="ECO:0000313" key="12">
    <source>
        <dbReference type="Proteomes" id="UP000660262"/>
    </source>
</evidence>
<proteinExistence type="predicted"/>
<name>A0A830HA46_9CHLO</name>
<keyword evidence="2" id="KW-0963">Cytoplasm</keyword>
<dbReference type="SUPFAM" id="SSF55856">
    <property type="entry name" value="Cytochrome b5-like heme/steroid binding domain"/>
    <property type="match status" value="1"/>
</dbReference>
<comment type="function">
    <text evidence="9">Radial spoke stalk protein that binds heme under oxidizing conditions. Required for the coordinated beating of multiple cilia maybe by functioning in a redox signaling pathway.</text>
</comment>
<keyword evidence="5" id="KW-0408">Iron</keyword>
<reference evidence="11" key="1">
    <citation type="submission" date="2020-10" db="EMBL/GenBank/DDBJ databases">
        <title>Unveiling of a novel bifunctional photoreceptor, Dualchrome1, isolated from a cosmopolitan green alga.</title>
        <authorList>
            <person name="Suzuki S."/>
            <person name="Kawachi M."/>
        </authorList>
    </citation>
    <scope>NUCLEOTIDE SEQUENCE</scope>
    <source>
        <strain evidence="11">NIES 2893</strain>
    </source>
</reference>
<evidence type="ECO:0000256" key="7">
    <source>
        <dbReference type="ARBA" id="ARBA00023273"/>
    </source>
</evidence>
<keyword evidence="3" id="KW-0349">Heme</keyword>
<evidence type="ECO:0000256" key="8">
    <source>
        <dbReference type="ARBA" id="ARBA00040649"/>
    </source>
</evidence>
<evidence type="ECO:0000256" key="1">
    <source>
        <dbReference type="ARBA" id="ARBA00004430"/>
    </source>
</evidence>
<feature type="domain" description="Cytochrome b5 heme-binding" evidence="10">
    <location>
        <begin position="8"/>
        <end position="128"/>
    </location>
</feature>
<evidence type="ECO:0000259" key="10">
    <source>
        <dbReference type="PROSITE" id="PS50255"/>
    </source>
</evidence>